<dbReference type="InterPro" id="IPR017850">
    <property type="entry name" value="Alkaline_phosphatase_core_sf"/>
</dbReference>
<gene>
    <name evidence="1" type="ORF">GCM10022214_31310</name>
</gene>
<sequence>MVTAGLPPAPRYGAGALADLPTSVLAALGVPGAANVLDLPERPRACVLLIDGLGWELLREYGADAPYLASLAAEGRVLTAGFPATTATSLASLGTGLPPGEHGLVGIQFAVPGVNGLLYCLKWRAEDADPAVVQPHPTAYERAAAAGVSVSYVASGAYRGSGLSLATARGAGYVAADSLGQLVAEAERALAEADRAYVTVYHSDLDSTGHRFGAGSPHWRHQLRFVDLLAERLAAVLPPGTSMYVTADHGMVNPSERVDADEVPALREGVAELGGEPRARHVYARPGAAGDVLAAWRETLGDKAWVVTREEAVAAGWFGPVAPRMLPRVGDVVAVPDGELAIIAGEAEPLMSRLVGMHGSLLPAEQLVPLLAVHRG</sequence>
<name>A0ABP7VR90_9ACTN</name>
<dbReference type="PANTHER" id="PTHR10151">
    <property type="entry name" value="ECTONUCLEOTIDE PYROPHOSPHATASE/PHOSPHODIESTERASE"/>
    <property type="match status" value="1"/>
</dbReference>
<reference evidence="2" key="1">
    <citation type="journal article" date="2019" name="Int. J. Syst. Evol. Microbiol.">
        <title>The Global Catalogue of Microorganisms (GCM) 10K type strain sequencing project: providing services to taxonomists for standard genome sequencing and annotation.</title>
        <authorList>
            <consortium name="The Broad Institute Genomics Platform"/>
            <consortium name="The Broad Institute Genome Sequencing Center for Infectious Disease"/>
            <person name="Wu L."/>
            <person name="Ma J."/>
        </authorList>
    </citation>
    <scope>NUCLEOTIDE SEQUENCE [LARGE SCALE GENOMIC DNA]</scope>
    <source>
        <strain evidence="2">JCM 16702</strain>
    </source>
</reference>
<dbReference type="PANTHER" id="PTHR10151:SF120">
    <property type="entry name" value="BIS(5'-ADENOSYL)-TRIPHOSPHATASE"/>
    <property type="match status" value="1"/>
</dbReference>
<dbReference type="SUPFAM" id="SSF53649">
    <property type="entry name" value="Alkaline phosphatase-like"/>
    <property type="match status" value="1"/>
</dbReference>
<accession>A0ABP7VR90</accession>
<dbReference type="EMBL" id="BAAAZG010000018">
    <property type="protein sequence ID" value="GAA4072754.1"/>
    <property type="molecule type" value="Genomic_DNA"/>
</dbReference>
<evidence type="ECO:0000313" key="2">
    <source>
        <dbReference type="Proteomes" id="UP001500683"/>
    </source>
</evidence>
<organism evidence="1 2">
    <name type="scientific">Actinomadura miaoliensis</name>
    <dbReference type="NCBI Taxonomy" id="430685"/>
    <lineage>
        <taxon>Bacteria</taxon>
        <taxon>Bacillati</taxon>
        <taxon>Actinomycetota</taxon>
        <taxon>Actinomycetes</taxon>
        <taxon>Streptosporangiales</taxon>
        <taxon>Thermomonosporaceae</taxon>
        <taxon>Actinomadura</taxon>
    </lineage>
</organism>
<dbReference type="Pfam" id="PF01663">
    <property type="entry name" value="Phosphodiest"/>
    <property type="match status" value="1"/>
</dbReference>
<dbReference type="Proteomes" id="UP001500683">
    <property type="component" value="Unassembled WGS sequence"/>
</dbReference>
<protein>
    <submittedName>
        <fullName evidence="1">Alkaline phosphatase family protein</fullName>
    </submittedName>
</protein>
<evidence type="ECO:0000313" key="1">
    <source>
        <dbReference type="EMBL" id="GAA4072754.1"/>
    </source>
</evidence>
<dbReference type="Gene3D" id="3.40.720.10">
    <property type="entry name" value="Alkaline Phosphatase, subunit A"/>
    <property type="match status" value="1"/>
</dbReference>
<proteinExistence type="predicted"/>
<dbReference type="InterPro" id="IPR002591">
    <property type="entry name" value="Phosphodiest/P_Trfase"/>
</dbReference>
<comment type="caution">
    <text evidence="1">The sequence shown here is derived from an EMBL/GenBank/DDBJ whole genome shotgun (WGS) entry which is preliminary data.</text>
</comment>
<keyword evidence="2" id="KW-1185">Reference proteome</keyword>